<dbReference type="SUPFAM" id="SSF46785">
    <property type="entry name" value="Winged helix' DNA-binding domain"/>
    <property type="match status" value="1"/>
</dbReference>
<dbReference type="AlphaFoldDB" id="A0A380SXJ2"/>
<sequence>MSACWPLQGMTPAQKAVLISLADNSNDEGVCWPSVARIAERTCLTERSVRYALRWLEEAKILTAHMRAGRSTWYTVSPYSYDPGSKCPPATDSEVPRQEMPPTPATDAPHPGIKCPQNRKGTIKEPSGVSASTREASNQAPVDQIVELFNELLPELPRVVLVNKDRKSKIQARWAESPVHQDLDFWSDFFGMVQASDWLMGRVGGRDNKPFRCNFDWLVAPTNFVKVVEGNYHA</sequence>
<reference evidence="3" key="1">
    <citation type="submission" date="2018-07" db="EMBL/GenBank/DDBJ databases">
        <authorList>
            <person name="Blom J."/>
        </authorList>
    </citation>
    <scope>NUCLEOTIDE SEQUENCE [LARGE SCALE GENOMIC DNA]</scope>
    <source>
        <strain evidence="3">CCOS 864</strain>
    </source>
</reference>
<gene>
    <name evidence="2" type="ORF">CCOS864_02123</name>
</gene>
<keyword evidence="3" id="KW-1185">Reference proteome</keyword>
<evidence type="ECO:0008006" key="4">
    <source>
        <dbReference type="Google" id="ProtNLM"/>
    </source>
</evidence>
<dbReference type="EMBL" id="UIDD01000006">
    <property type="protein sequence ID" value="SUQ62677.1"/>
    <property type="molecule type" value="Genomic_DNA"/>
</dbReference>
<evidence type="ECO:0000313" key="3">
    <source>
        <dbReference type="Proteomes" id="UP000255177"/>
    </source>
</evidence>
<organism evidence="2 3">
    <name type="scientific">Pseudomonas wadenswilerensis</name>
    <dbReference type="NCBI Taxonomy" id="1785161"/>
    <lineage>
        <taxon>Bacteria</taxon>
        <taxon>Pseudomonadati</taxon>
        <taxon>Pseudomonadota</taxon>
        <taxon>Gammaproteobacteria</taxon>
        <taxon>Pseudomonadales</taxon>
        <taxon>Pseudomonadaceae</taxon>
        <taxon>Pseudomonas</taxon>
    </lineage>
</organism>
<dbReference type="InterPro" id="IPR036390">
    <property type="entry name" value="WH_DNA-bd_sf"/>
</dbReference>
<feature type="region of interest" description="Disordered" evidence="1">
    <location>
        <begin position="85"/>
        <end position="137"/>
    </location>
</feature>
<proteinExistence type="predicted"/>
<protein>
    <recommendedName>
        <fullName evidence="4">Helix-turn-helix domain-containing protein</fullName>
    </recommendedName>
</protein>
<accession>A0A380SXJ2</accession>
<dbReference type="Pfam" id="PF13730">
    <property type="entry name" value="HTH_36"/>
    <property type="match status" value="1"/>
</dbReference>
<dbReference type="InterPro" id="IPR036388">
    <property type="entry name" value="WH-like_DNA-bd_sf"/>
</dbReference>
<name>A0A380SXJ2_9PSED</name>
<evidence type="ECO:0000313" key="2">
    <source>
        <dbReference type="EMBL" id="SUQ62677.1"/>
    </source>
</evidence>
<evidence type="ECO:0000256" key="1">
    <source>
        <dbReference type="SAM" id="MobiDB-lite"/>
    </source>
</evidence>
<dbReference type="Proteomes" id="UP000255177">
    <property type="component" value="Unassembled WGS sequence"/>
</dbReference>
<dbReference type="Gene3D" id="1.10.10.10">
    <property type="entry name" value="Winged helix-like DNA-binding domain superfamily/Winged helix DNA-binding domain"/>
    <property type="match status" value="1"/>
</dbReference>